<keyword evidence="3" id="KW-0255">Endonuclease</keyword>
<feature type="transmembrane region" description="Helical" evidence="1">
    <location>
        <begin position="20"/>
        <end position="41"/>
    </location>
</feature>
<evidence type="ECO:0000259" key="2">
    <source>
        <dbReference type="Pfam" id="PF00961"/>
    </source>
</evidence>
<evidence type="ECO:0000256" key="1">
    <source>
        <dbReference type="SAM" id="Phobius"/>
    </source>
</evidence>
<keyword evidence="1" id="KW-0472">Membrane</keyword>
<proteinExistence type="predicted"/>
<keyword evidence="3" id="KW-0540">Nuclease</keyword>
<dbReference type="InterPro" id="IPR027434">
    <property type="entry name" value="Homing_endonucl"/>
</dbReference>
<keyword evidence="1" id="KW-0812">Transmembrane</keyword>
<dbReference type="EMBL" id="KT428651">
    <property type="protein sequence ID" value="AMX22298.1"/>
    <property type="molecule type" value="Genomic_DNA"/>
</dbReference>
<dbReference type="GO" id="GO:0005739">
    <property type="term" value="C:mitochondrion"/>
    <property type="evidence" value="ECO:0007669"/>
    <property type="project" value="UniProtKB-ARBA"/>
</dbReference>
<dbReference type="Pfam" id="PF00961">
    <property type="entry name" value="LAGLIDADG_1"/>
    <property type="match status" value="2"/>
</dbReference>
<keyword evidence="3" id="KW-0496">Mitochondrion</keyword>
<evidence type="ECO:0000313" key="3">
    <source>
        <dbReference type="EMBL" id="AMX22298.1"/>
    </source>
</evidence>
<dbReference type="GO" id="GO:0004519">
    <property type="term" value="F:endonuclease activity"/>
    <property type="evidence" value="ECO:0007669"/>
    <property type="project" value="UniProtKB-KW"/>
</dbReference>
<dbReference type="InterPro" id="IPR004860">
    <property type="entry name" value="LAGLIDADG_dom"/>
</dbReference>
<dbReference type="PANTHER" id="PTHR36181">
    <property type="entry name" value="INTRON-ENCODED ENDONUCLEASE AI3-RELATED"/>
    <property type="match status" value="1"/>
</dbReference>
<dbReference type="PANTHER" id="PTHR36181:SF2">
    <property type="entry name" value="INTRON-ENCODED ENDONUCLEASE AI3-RELATED"/>
    <property type="match status" value="1"/>
</dbReference>
<keyword evidence="1" id="KW-1133">Transmembrane helix</keyword>
<organism evidence="3">
    <name type="scientific">Cryphonectria parasitica</name>
    <name type="common">Chestnut blight fungus</name>
    <name type="synonym">Endothia parasitica</name>
    <dbReference type="NCBI Taxonomy" id="5116"/>
    <lineage>
        <taxon>Eukaryota</taxon>
        <taxon>Fungi</taxon>
        <taxon>Dikarya</taxon>
        <taxon>Ascomycota</taxon>
        <taxon>Pezizomycotina</taxon>
        <taxon>Sordariomycetes</taxon>
        <taxon>Sordariomycetidae</taxon>
        <taxon>Diaporthales</taxon>
        <taxon>Cryphonectriaceae</taxon>
        <taxon>Cryphonectria-Endothia species complex</taxon>
        <taxon>Cryphonectria</taxon>
    </lineage>
</organism>
<feature type="domain" description="Homing endonuclease LAGLIDADG" evidence="2">
    <location>
        <begin position="258"/>
        <end position="368"/>
    </location>
</feature>
<gene>
    <name evidence="3" type="primary">orf509</name>
</gene>
<sequence>MRQRRNWKSKKIKKTKGKLWDVCLVGVNPTLWTVFTMKNFIENFINYLDRSTTKFNILSKYSTKQLLYRGNIPGIRKYSTVVNNNNLETNLTEFYQWFVGFSDGESSFQIQIKYSDQDKTKIRGVNFSFTISLHIDDIAVLKFIKDKLEIGNITVKKTRAACVFSVTNQEGLNKLISIFDKYNLNTTKYLDYLDFRKAFLLYQDKDINFNKENLNILINQIVDLKSRMNSERTFFDMSVCNTSFSTNSLHSGINKNWLLGFIEAEGSFFISITDIEPSFSIELSNAQMFLLEKIKDFLISDLGFDGYSLFQLKSSSFSVISVNKQKVKPSAILLIKNIRVLNNYLVPYLSTEVFKSKKGQDFEDWKLICEAVYKGSHKIDEIRELILRLTYSMNNYRLSTNLNEGSIELLTRKERSIIQDAPAYLEHLEDGRLREVKTGKVFINRSLCVYEVIRPCGEVLILDSLNDVLKVLGVGFRTLKRHINEDMLGNTNEFKGYKIRRVSVFFNNK</sequence>
<name>A0A191MXJ4_CRYPA</name>
<reference evidence="3" key="1">
    <citation type="journal article" date="2016" name="PLoS ONE">
        <title>Intron Derived Size Polymorphism in the Mitochondrial Genomes of Closely Related Chrysoporthe Species.</title>
        <authorList>
            <person name="Kanzi A.M."/>
            <person name="Wingfield B.D."/>
            <person name="Steenkamp E.T."/>
            <person name="Naidoo S."/>
            <person name="van der Merwe N.A."/>
        </authorList>
    </citation>
    <scope>NUCLEOTIDE SEQUENCE</scope>
</reference>
<geneLocation type="mitochondrion" evidence="3"/>
<dbReference type="Gene3D" id="3.10.28.10">
    <property type="entry name" value="Homing endonucleases"/>
    <property type="match status" value="2"/>
</dbReference>
<feature type="domain" description="Homing endonuclease LAGLIDADG" evidence="2">
    <location>
        <begin position="99"/>
        <end position="198"/>
    </location>
</feature>
<protein>
    <submittedName>
        <fullName evidence="3">LAGLIDADG endonuclease</fullName>
    </submittedName>
</protein>
<dbReference type="AlphaFoldDB" id="A0A191MXJ4"/>
<keyword evidence="3" id="KW-0378">Hydrolase</keyword>
<dbReference type="SUPFAM" id="SSF55608">
    <property type="entry name" value="Homing endonucleases"/>
    <property type="match status" value="2"/>
</dbReference>
<accession>A0A191MXJ4</accession>
<dbReference type="InterPro" id="IPR051289">
    <property type="entry name" value="LAGLIDADG_Endonuclease"/>
</dbReference>